<feature type="chain" id="PRO_5046611748" description="Lipoprotein" evidence="1">
    <location>
        <begin position="22"/>
        <end position="277"/>
    </location>
</feature>
<reference evidence="3" key="1">
    <citation type="journal article" date="2019" name="Int. J. Syst. Evol. Microbiol.">
        <title>The Global Catalogue of Microorganisms (GCM) 10K type strain sequencing project: providing services to taxonomists for standard genome sequencing and annotation.</title>
        <authorList>
            <consortium name="The Broad Institute Genomics Platform"/>
            <consortium name="The Broad Institute Genome Sequencing Center for Infectious Disease"/>
            <person name="Wu L."/>
            <person name="Ma J."/>
        </authorList>
    </citation>
    <scope>NUCLEOTIDE SEQUENCE [LARGE SCALE GENOMIC DNA]</scope>
    <source>
        <strain evidence="3">JCM 18200</strain>
    </source>
</reference>
<evidence type="ECO:0008006" key="4">
    <source>
        <dbReference type="Google" id="ProtNLM"/>
    </source>
</evidence>
<gene>
    <name evidence="2" type="ORF">GCM10023231_26760</name>
</gene>
<comment type="caution">
    <text evidence="2">The sequence shown here is derived from an EMBL/GenBank/DDBJ whole genome shotgun (WGS) entry which is preliminary data.</text>
</comment>
<dbReference type="Proteomes" id="UP001501411">
    <property type="component" value="Unassembled WGS sequence"/>
</dbReference>
<dbReference type="EMBL" id="BAABIQ010000038">
    <property type="protein sequence ID" value="GAA4796920.1"/>
    <property type="molecule type" value="Genomic_DNA"/>
</dbReference>
<sequence>MNKIFTLCLLTLFLSSCSTYYVSKVNSLDTKKNPETGAFSIENDSLMITYSFFGENAPINIDVYNKLNEPLYIDWERSALIVDQYATSYMGDNIVINGSSSFESSSYRSFSDWRNSFGSSSFNATATLPRGLTFIPPHAKIEKKQLKLSRPFYKEVVHYKRVPLAQKDGSFKNVRLSKFSPDTSPLSFRSYLTLYILDKETNEPQQMTMEQNFYVEELMKTKMNPKKLLSYQQRNGDTFFMEEVKGNGLAIIGGAVAITALGYAAHEEEKAETRKGN</sequence>
<protein>
    <recommendedName>
        <fullName evidence="4">Lipoprotein</fullName>
    </recommendedName>
</protein>
<keyword evidence="3" id="KW-1185">Reference proteome</keyword>
<dbReference type="RefSeq" id="WP_345232301.1">
    <property type="nucleotide sequence ID" value="NZ_BAABIQ010000038.1"/>
</dbReference>
<accession>A0ABP9BKG1</accession>
<organism evidence="2 3">
    <name type="scientific">Olivibacter ginsenosidimutans</name>
    <dbReference type="NCBI Taxonomy" id="1176537"/>
    <lineage>
        <taxon>Bacteria</taxon>
        <taxon>Pseudomonadati</taxon>
        <taxon>Bacteroidota</taxon>
        <taxon>Sphingobacteriia</taxon>
        <taxon>Sphingobacteriales</taxon>
        <taxon>Sphingobacteriaceae</taxon>
        <taxon>Olivibacter</taxon>
    </lineage>
</organism>
<proteinExistence type="predicted"/>
<dbReference type="PROSITE" id="PS51257">
    <property type="entry name" value="PROKAR_LIPOPROTEIN"/>
    <property type="match status" value="1"/>
</dbReference>
<feature type="signal peptide" evidence="1">
    <location>
        <begin position="1"/>
        <end position="21"/>
    </location>
</feature>
<name>A0ABP9BKG1_9SPHI</name>
<evidence type="ECO:0000313" key="2">
    <source>
        <dbReference type="EMBL" id="GAA4796920.1"/>
    </source>
</evidence>
<evidence type="ECO:0000256" key="1">
    <source>
        <dbReference type="SAM" id="SignalP"/>
    </source>
</evidence>
<keyword evidence="1" id="KW-0732">Signal</keyword>
<evidence type="ECO:0000313" key="3">
    <source>
        <dbReference type="Proteomes" id="UP001501411"/>
    </source>
</evidence>